<reference evidence="2" key="1">
    <citation type="submission" date="2016-10" db="EMBL/GenBank/DDBJ databases">
        <title>Sequence of Gallionella enrichment culture.</title>
        <authorList>
            <person name="Poehlein A."/>
            <person name="Muehling M."/>
            <person name="Daniel R."/>
        </authorList>
    </citation>
    <scope>NUCLEOTIDE SEQUENCE</scope>
</reference>
<dbReference type="AlphaFoldDB" id="A0A1J5PZ56"/>
<dbReference type="EMBL" id="MLJW01005019">
    <property type="protein sequence ID" value="OIQ68925.1"/>
    <property type="molecule type" value="Genomic_DNA"/>
</dbReference>
<comment type="caution">
    <text evidence="2">The sequence shown here is derived from an EMBL/GenBank/DDBJ whole genome shotgun (WGS) entry which is preliminary data.</text>
</comment>
<protein>
    <submittedName>
        <fullName evidence="2">Uncharacterized protein</fullName>
    </submittedName>
</protein>
<feature type="region of interest" description="Disordered" evidence="1">
    <location>
        <begin position="35"/>
        <end position="56"/>
    </location>
</feature>
<gene>
    <name evidence="2" type="ORF">GALL_494770</name>
</gene>
<accession>A0A1J5PZ56</accession>
<evidence type="ECO:0000256" key="1">
    <source>
        <dbReference type="SAM" id="MobiDB-lite"/>
    </source>
</evidence>
<evidence type="ECO:0000313" key="2">
    <source>
        <dbReference type="EMBL" id="OIQ68925.1"/>
    </source>
</evidence>
<proteinExistence type="predicted"/>
<sequence>MPAPDRGNPVNGWQLRVGVLRHIHHREVVGVERIRQTQEGKTGQHPQRLRSRTGQGHPVSAVALSTGNTQDTQGQCHQQGKNQGKMAKFWNHGVCRSVRWEFKSLLQGFGGFVDLRLVHGGLRLRRHVVFVVFGQHLRGSELT</sequence>
<organism evidence="2">
    <name type="scientific">mine drainage metagenome</name>
    <dbReference type="NCBI Taxonomy" id="410659"/>
    <lineage>
        <taxon>unclassified sequences</taxon>
        <taxon>metagenomes</taxon>
        <taxon>ecological metagenomes</taxon>
    </lineage>
</organism>
<name>A0A1J5PZ56_9ZZZZ</name>